<dbReference type="GO" id="GO:0000160">
    <property type="term" value="P:phosphorelay signal transduction system"/>
    <property type="evidence" value="ECO:0007669"/>
    <property type="project" value="InterPro"/>
</dbReference>
<dbReference type="RefSeq" id="WP_281796792.1">
    <property type="nucleotide sequence ID" value="NZ_BSDR01000001.1"/>
</dbReference>
<dbReference type="Proteomes" id="UP001144372">
    <property type="component" value="Unassembled WGS sequence"/>
</dbReference>
<gene>
    <name evidence="5" type="ORF">DAMNIGENAA_38300</name>
</gene>
<dbReference type="Gene3D" id="3.40.50.2300">
    <property type="match status" value="1"/>
</dbReference>
<dbReference type="SUPFAM" id="SSF52172">
    <property type="entry name" value="CheY-like"/>
    <property type="match status" value="1"/>
</dbReference>
<comment type="caution">
    <text evidence="5">The sequence shown here is derived from an EMBL/GenBank/DDBJ whole genome shotgun (WGS) entry which is preliminary data.</text>
</comment>
<evidence type="ECO:0000313" key="6">
    <source>
        <dbReference type="Proteomes" id="UP001144372"/>
    </source>
</evidence>
<protein>
    <submittedName>
        <fullName evidence="5">Response regulator</fullName>
    </submittedName>
</protein>
<organism evidence="5 6">
    <name type="scientific">Desulforhabdus amnigena</name>
    <dbReference type="NCBI Taxonomy" id="40218"/>
    <lineage>
        <taxon>Bacteria</taxon>
        <taxon>Pseudomonadati</taxon>
        <taxon>Thermodesulfobacteriota</taxon>
        <taxon>Syntrophobacteria</taxon>
        <taxon>Syntrophobacterales</taxon>
        <taxon>Syntrophobacteraceae</taxon>
        <taxon>Desulforhabdus</taxon>
    </lineage>
</organism>
<proteinExistence type="predicted"/>
<feature type="modified residue" description="4-aspartylphosphate" evidence="2">
    <location>
        <position position="52"/>
    </location>
</feature>
<dbReference type="InterPro" id="IPR011006">
    <property type="entry name" value="CheY-like_superfamily"/>
</dbReference>
<evidence type="ECO:0000259" key="4">
    <source>
        <dbReference type="PROSITE" id="PS50110"/>
    </source>
</evidence>
<feature type="domain" description="Response regulatory" evidence="4">
    <location>
        <begin position="3"/>
        <end position="117"/>
    </location>
</feature>
<accession>A0A9W6FX15</accession>
<reference evidence="5" key="1">
    <citation type="submission" date="2022-12" db="EMBL/GenBank/DDBJ databases">
        <title>Reference genome sequencing for broad-spectrum identification of bacterial and archaeal isolates by mass spectrometry.</title>
        <authorList>
            <person name="Sekiguchi Y."/>
            <person name="Tourlousse D.M."/>
        </authorList>
    </citation>
    <scope>NUCLEOTIDE SEQUENCE</scope>
    <source>
        <strain evidence="5">ASRB1</strain>
    </source>
</reference>
<dbReference type="EMBL" id="BSDR01000001">
    <property type="protein sequence ID" value="GLI36397.1"/>
    <property type="molecule type" value="Genomic_DNA"/>
</dbReference>
<dbReference type="SMART" id="SM00448">
    <property type="entry name" value="REC"/>
    <property type="match status" value="1"/>
</dbReference>
<keyword evidence="6" id="KW-1185">Reference proteome</keyword>
<evidence type="ECO:0000256" key="2">
    <source>
        <dbReference type="PROSITE-ProRule" id="PRU00169"/>
    </source>
</evidence>
<dbReference type="PANTHER" id="PTHR44591">
    <property type="entry name" value="STRESS RESPONSE REGULATOR PROTEIN 1"/>
    <property type="match status" value="1"/>
</dbReference>
<dbReference type="Pfam" id="PF00072">
    <property type="entry name" value="Response_reg"/>
    <property type="match status" value="1"/>
</dbReference>
<dbReference type="InterPro" id="IPR050595">
    <property type="entry name" value="Bact_response_regulator"/>
</dbReference>
<name>A0A9W6FX15_9BACT</name>
<dbReference type="InterPro" id="IPR001789">
    <property type="entry name" value="Sig_transdc_resp-reg_receiver"/>
</dbReference>
<feature type="region of interest" description="Disordered" evidence="3">
    <location>
        <begin position="116"/>
        <end position="135"/>
    </location>
</feature>
<dbReference type="CDD" id="cd00156">
    <property type="entry name" value="REC"/>
    <property type="match status" value="1"/>
</dbReference>
<dbReference type="AlphaFoldDB" id="A0A9W6FX15"/>
<evidence type="ECO:0000256" key="3">
    <source>
        <dbReference type="SAM" id="MobiDB-lite"/>
    </source>
</evidence>
<dbReference type="PROSITE" id="PS50110">
    <property type="entry name" value="RESPONSE_REGULATORY"/>
    <property type="match status" value="1"/>
</dbReference>
<dbReference type="PANTHER" id="PTHR44591:SF3">
    <property type="entry name" value="RESPONSE REGULATORY DOMAIN-CONTAINING PROTEIN"/>
    <property type="match status" value="1"/>
</dbReference>
<sequence>MAKILVLDDIADVGILIRKILKGKGHEVFAFTEEEEAISFVRSHPVDLAILDIKLKKMTGIEVLEELKKMDPHIHAMMLTGYPTLETARAALKLGVDEYCVKPLETDELEQKVERILESTGQKMDDDAQKEDLEE</sequence>
<keyword evidence="1 2" id="KW-0597">Phosphoprotein</keyword>
<evidence type="ECO:0000256" key="1">
    <source>
        <dbReference type="ARBA" id="ARBA00022553"/>
    </source>
</evidence>
<evidence type="ECO:0000313" key="5">
    <source>
        <dbReference type="EMBL" id="GLI36397.1"/>
    </source>
</evidence>